<evidence type="ECO:0000313" key="2">
    <source>
        <dbReference type="EMBL" id="CAB4557429.1"/>
    </source>
</evidence>
<protein>
    <submittedName>
        <fullName evidence="2">Unannotated protein</fullName>
    </submittedName>
</protein>
<evidence type="ECO:0000256" key="1">
    <source>
        <dbReference type="SAM" id="MobiDB-lite"/>
    </source>
</evidence>
<organism evidence="2">
    <name type="scientific">freshwater metagenome</name>
    <dbReference type="NCBI Taxonomy" id="449393"/>
    <lineage>
        <taxon>unclassified sequences</taxon>
        <taxon>metagenomes</taxon>
        <taxon>ecological metagenomes</taxon>
    </lineage>
</organism>
<gene>
    <name evidence="2" type="ORF">UFOPK1358_02006</name>
</gene>
<accession>A0A6J6D3Y2</accession>
<reference evidence="2" key="1">
    <citation type="submission" date="2020-05" db="EMBL/GenBank/DDBJ databases">
        <authorList>
            <person name="Chiriac C."/>
            <person name="Salcher M."/>
            <person name="Ghai R."/>
            <person name="Kavagutti S V."/>
        </authorList>
    </citation>
    <scope>NUCLEOTIDE SEQUENCE</scope>
</reference>
<feature type="compositionally biased region" description="Low complexity" evidence="1">
    <location>
        <begin position="182"/>
        <end position="196"/>
    </location>
</feature>
<sequence>MQWSRVRFAVLTGSLGTVVLLLGVGNASAESSVSVAPDRIPVTAEQSAALVQVRWSGLEPRQLVFVDICKKSISDSSFIVSEDCGAYSGLAPNGSAAGDGSTELEVFRGQDPAGEAWGCYAEGDTPPAGVIKYTTCFVRVTDTAVLNVESDSETPIRFEGAGRVDPGTLATTSGGPPPPQLPSSASSGGAPAPGSSVDDAEALQFAGSDSGAGVAITG</sequence>
<feature type="region of interest" description="Disordered" evidence="1">
    <location>
        <begin position="156"/>
        <end position="218"/>
    </location>
</feature>
<name>A0A6J6D3Y2_9ZZZZ</name>
<dbReference type="AlphaFoldDB" id="A0A6J6D3Y2"/>
<dbReference type="EMBL" id="CAEZSF010000293">
    <property type="protein sequence ID" value="CAB4557429.1"/>
    <property type="molecule type" value="Genomic_DNA"/>
</dbReference>
<proteinExistence type="predicted"/>